<proteinExistence type="predicted"/>
<gene>
    <name evidence="1" type="ORF">MRB53_009984</name>
</gene>
<evidence type="ECO:0000313" key="1">
    <source>
        <dbReference type="EMBL" id="KAJ8635717.1"/>
    </source>
</evidence>
<name>A0ACC2LRK3_PERAE</name>
<organism evidence="1 2">
    <name type="scientific">Persea americana</name>
    <name type="common">Avocado</name>
    <dbReference type="NCBI Taxonomy" id="3435"/>
    <lineage>
        <taxon>Eukaryota</taxon>
        <taxon>Viridiplantae</taxon>
        <taxon>Streptophyta</taxon>
        <taxon>Embryophyta</taxon>
        <taxon>Tracheophyta</taxon>
        <taxon>Spermatophyta</taxon>
        <taxon>Magnoliopsida</taxon>
        <taxon>Magnoliidae</taxon>
        <taxon>Laurales</taxon>
        <taxon>Lauraceae</taxon>
        <taxon>Persea</taxon>
    </lineage>
</organism>
<accession>A0ACC2LRK3</accession>
<dbReference type="Proteomes" id="UP001234297">
    <property type="component" value="Chromosome 3"/>
</dbReference>
<protein>
    <submittedName>
        <fullName evidence="1">Uncharacterized protein</fullName>
    </submittedName>
</protein>
<sequence>MPSTIKMGVLSLDSHPNTICFSGVQDLCFHHMACGDSIARIRALGDKLGPALGQEDFNVSARCTFHHQASPLSPLFDLHHLLLFGTLV</sequence>
<reference evidence="1 2" key="1">
    <citation type="journal article" date="2022" name="Hortic Res">
        <title>A haplotype resolved chromosomal level avocado genome allows analysis of novel avocado genes.</title>
        <authorList>
            <person name="Nath O."/>
            <person name="Fletcher S.J."/>
            <person name="Hayward A."/>
            <person name="Shaw L.M."/>
            <person name="Masouleh A.K."/>
            <person name="Furtado A."/>
            <person name="Henry R.J."/>
            <person name="Mitter N."/>
        </authorList>
    </citation>
    <scope>NUCLEOTIDE SEQUENCE [LARGE SCALE GENOMIC DNA]</scope>
    <source>
        <strain evidence="2">cv. Hass</strain>
    </source>
</reference>
<evidence type="ECO:0000313" key="2">
    <source>
        <dbReference type="Proteomes" id="UP001234297"/>
    </source>
</evidence>
<keyword evidence="2" id="KW-1185">Reference proteome</keyword>
<comment type="caution">
    <text evidence="1">The sequence shown here is derived from an EMBL/GenBank/DDBJ whole genome shotgun (WGS) entry which is preliminary data.</text>
</comment>
<dbReference type="EMBL" id="CM056811">
    <property type="protein sequence ID" value="KAJ8635717.1"/>
    <property type="molecule type" value="Genomic_DNA"/>
</dbReference>